<keyword evidence="4 6" id="KW-1133">Transmembrane helix</keyword>
<feature type="transmembrane region" description="Helical" evidence="6">
    <location>
        <begin position="258"/>
        <end position="278"/>
    </location>
</feature>
<feature type="domain" description="Type II secretion system protein GspF" evidence="7">
    <location>
        <begin position="119"/>
        <end position="243"/>
    </location>
</feature>
<reference evidence="8 9" key="1">
    <citation type="submission" date="2024-08" db="EMBL/GenBank/DDBJ databases">
        <authorList>
            <person name="Lu H."/>
        </authorList>
    </citation>
    <scope>NUCLEOTIDE SEQUENCE [LARGE SCALE GENOMIC DNA]</scope>
    <source>
        <strain evidence="8 9">LKC17W</strain>
    </source>
</reference>
<feature type="transmembrane region" description="Helical" evidence="6">
    <location>
        <begin position="227"/>
        <end position="246"/>
    </location>
</feature>
<comment type="subcellular location">
    <subcellularLocation>
        <location evidence="1">Cell membrane</location>
        <topology evidence="1">Multi-pass membrane protein</topology>
    </subcellularLocation>
</comment>
<sequence>MTPSTVATLVAGAVAVAMMMLVWSVFSIATSGLARYRRLFTERAHIGLRELFLFVDPGRLFVLNLALIVLGGVLAWAVTGNALPALVVSLVLAVGPRFMLRWLRRRRSEQLEQQLPDALQMLAGGLKAGVSLSQAIQQLVLEARPPISQEFDLVLREQRLGVSMDDALEGLNRRVPLQSMTLTISAMRIASETGGQLAETLERAAQTLRQKLAMEGKIRALTSQGKLQAWVVGALPLFLIVVLNKMEPAAMHLMFTTRMGWATLVVIGLFEFFGVLVIRKIVDIDV</sequence>
<organism evidence="8 9">
    <name type="scientific">Pelomonas margarita</name>
    <dbReference type="NCBI Taxonomy" id="3299031"/>
    <lineage>
        <taxon>Bacteria</taxon>
        <taxon>Pseudomonadati</taxon>
        <taxon>Pseudomonadota</taxon>
        <taxon>Betaproteobacteria</taxon>
        <taxon>Burkholderiales</taxon>
        <taxon>Sphaerotilaceae</taxon>
        <taxon>Roseateles</taxon>
    </lineage>
</organism>
<dbReference type="PANTHER" id="PTHR35007">
    <property type="entry name" value="INTEGRAL MEMBRANE PROTEIN-RELATED"/>
    <property type="match status" value="1"/>
</dbReference>
<name>A0ABW7FLG9_9BURK</name>
<dbReference type="Gene3D" id="1.20.81.30">
    <property type="entry name" value="Type II secretion system (T2SS), domain F"/>
    <property type="match status" value="1"/>
</dbReference>
<feature type="transmembrane region" description="Helical" evidence="6">
    <location>
        <begin position="51"/>
        <end position="76"/>
    </location>
</feature>
<dbReference type="Proteomes" id="UP001606301">
    <property type="component" value="Unassembled WGS sequence"/>
</dbReference>
<feature type="transmembrane region" description="Helical" evidence="6">
    <location>
        <begin position="6"/>
        <end position="30"/>
    </location>
</feature>
<evidence type="ECO:0000256" key="2">
    <source>
        <dbReference type="ARBA" id="ARBA00022475"/>
    </source>
</evidence>
<evidence type="ECO:0000256" key="3">
    <source>
        <dbReference type="ARBA" id="ARBA00022692"/>
    </source>
</evidence>
<evidence type="ECO:0000256" key="1">
    <source>
        <dbReference type="ARBA" id="ARBA00004651"/>
    </source>
</evidence>
<keyword evidence="3 6" id="KW-0812">Transmembrane</keyword>
<dbReference type="InterPro" id="IPR042094">
    <property type="entry name" value="T2SS_GspF_sf"/>
</dbReference>
<keyword evidence="5 6" id="KW-0472">Membrane</keyword>
<dbReference type="Pfam" id="PF00482">
    <property type="entry name" value="T2SSF"/>
    <property type="match status" value="1"/>
</dbReference>
<feature type="transmembrane region" description="Helical" evidence="6">
    <location>
        <begin position="82"/>
        <end position="100"/>
    </location>
</feature>
<evidence type="ECO:0000259" key="7">
    <source>
        <dbReference type="Pfam" id="PF00482"/>
    </source>
</evidence>
<gene>
    <name evidence="8" type="ORF">ACG0Z3_16015</name>
</gene>
<accession>A0ABW7FLG9</accession>
<comment type="caution">
    <text evidence="8">The sequence shown here is derived from an EMBL/GenBank/DDBJ whole genome shotgun (WGS) entry which is preliminary data.</text>
</comment>
<keyword evidence="9" id="KW-1185">Reference proteome</keyword>
<dbReference type="RefSeq" id="WP_268168878.1">
    <property type="nucleotide sequence ID" value="NZ_JBIGHW010000008.1"/>
</dbReference>
<evidence type="ECO:0000313" key="9">
    <source>
        <dbReference type="Proteomes" id="UP001606301"/>
    </source>
</evidence>
<protein>
    <submittedName>
        <fullName evidence="8">Type II secretion system F family protein</fullName>
    </submittedName>
</protein>
<evidence type="ECO:0000313" key="8">
    <source>
        <dbReference type="EMBL" id="MFG6442189.1"/>
    </source>
</evidence>
<dbReference type="EMBL" id="JBIGHW010000008">
    <property type="protein sequence ID" value="MFG6442189.1"/>
    <property type="molecule type" value="Genomic_DNA"/>
</dbReference>
<dbReference type="PANTHER" id="PTHR35007:SF1">
    <property type="entry name" value="PILUS ASSEMBLY PROTEIN"/>
    <property type="match status" value="1"/>
</dbReference>
<evidence type="ECO:0000256" key="6">
    <source>
        <dbReference type="SAM" id="Phobius"/>
    </source>
</evidence>
<proteinExistence type="predicted"/>
<keyword evidence="2" id="KW-1003">Cell membrane</keyword>
<evidence type="ECO:0000256" key="4">
    <source>
        <dbReference type="ARBA" id="ARBA00022989"/>
    </source>
</evidence>
<evidence type="ECO:0000256" key="5">
    <source>
        <dbReference type="ARBA" id="ARBA00023136"/>
    </source>
</evidence>
<dbReference type="InterPro" id="IPR018076">
    <property type="entry name" value="T2SS_GspF_dom"/>
</dbReference>